<dbReference type="AlphaFoldDB" id="A0A0U5JJ45"/>
<gene>
    <name evidence="2" type="ORF">LRLP16767_LRPG3B_00691</name>
</gene>
<evidence type="ECO:0008006" key="3">
    <source>
        <dbReference type="Google" id="ProtNLM"/>
    </source>
</evidence>
<feature type="compositionally biased region" description="Basic and acidic residues" evidence="1">
    <location>
        <begin position="186"/>
        <end position="196"/>
    </location>
</feature>
<evidence type="ECO:0000256" key="1">
    <source>
        <dbReference type="SAM" id="MobiDB-lite"/>
    </source>
</evidence>
<feature type="region of interest" description="Disordered" evidence="1">
    <location>
        <begin position="172"/>
        <end position="196"/>
    </location>
</feature>
<evidence type="ECO:0000313" key="2">
    <source>
        <dbReference type="EMBL" id="CUR36899.1"/>
    </source>
</evidence>
<dbReference type="EMBL" id="LN887238">
    <property type="protein sequence ID" value="CUR36899.1"/>
    <property type="molecule type" value="Genomic_DNA"/>
</dbReference>
<feature type="region of interest" description="Disordered" evidence="1">
    <location>
        <begin position="393"/>
        <end position="414"/>
    </location>
</feature>
<organism evidence="2">
    <name type="scientific">Limosilactobacillus reuteri</name>
    <name type="common">Lactobacillus reuteri</name>
    <dbReference type="NCBI Taxonomy" id="1598"/>
    <lineage>
        <taxon>Bacteria</taxon>
        <taxon>Bacillati</taxon>
        <taxon>Bacillota</taxon>
        <taxon>Bacilli</taxon>
        <taxon>Lactobacillales</taxon>
        <taxon>Lactobacillaceae</taxon>
        <taxon>Limosilactobacillus</taxon>
    </lineage>
</organism>
<feature type="compositionally biased region" description="Basic and acidic residues" evidence="1">
    <location>
        <begin position="278"/>
        <end position="299"/>
    </location>
</feature>
<accession>A0A0U5JJ45</accession>
<feature type="compositionally biased region" description="Polar residues" evidence="1">
    <location>
        <begin position="311"/>
        <end position="321"/>
    </location>
</feature>
<name>A0A0U5JJ45_LIMRT</name>
<protein>
    <recommendedName>
        <fullName evidence="3">Relaxase/mobilization nuclease domain-containing protein</fullName>
    </recommendedName>
</protein>
<sequence length="414" mass="47939">MATVKVTSIKRASERFDYMQEEAHFVDEYVGSRNAEIGGNVNPKIAPQLFDKLARANGNNSNDLYQIIQSFDISEFDYKDYDPKVVNKLGCELADKVLKDKGVTAPYVVYTQADGASHHVHNHILICNYTDKHKSIPKGLSFFKVAKANDDVVTAQYSPIQDGLKAVREYHENEERSPLNGHYHGARRDNKDRKEKKDILASDVKLALSRSRSRQQFEQELARLQIRIVRSRTDEDGWLTKKGKFRKNITFYRDGIKARSSGLLNMTAQDLSERLEQNAAKPVEKEATAVKTTSEENVNKRRQKRLRITRQEQSQTITNKPKPQPKKLTEKEYEKRLEEMPLAVQLKHWQEKLHKLMAKGKNDSDKEFHNTWQKVMQLNELVADEQSQKAVNTTQYNKYNTNQTNYSNENDLEY</sequence>
<feature type="region of interest" description="Disordered" evidence="1">
    <location>
        <begin position="278"/>
        <end position="328"/>
    </location>
</feature>
<feature type="compositionally biased region" description="Low complexity" evidence="1">
    <location>
        <begin position="393"/>
        <end position="408"/>
    </location>
</feature>
<reference evidence="2" key="1">
    <citation type="submission" date="2015-10" db="EMBL/GenBank/DDBJ databases">
        <authorList>
            <person name="Gilbert D.G."/>
        </authorList>
    </citation>
    <scope>NUCLEOTIDE SEQUENCE</scope>
    <source>
        <strain evidence="2">Pg-3b</strain>
    </source>
</reference>
<dbReference type="RefSeq" id="WP_086132264.1">
    <property type="nucleotide sequence ID" value="NZ_LN887238.1"/>
</dbReference>
<proteinExistence type="predicted"/>